<keyword evidence="4" id="KW-1185">Reference proteome</keyword>
<dbReference type="EMBL" id="AZBU02000008">
    <property type="protein sequence ID" value="TKR67744.1"/>
    <property type="molecule type" value="Genomic_DNA"/>
</dbReference>
<proteinExistence type="predicted"/>
<accession>A0A4U5MEZ1</accession>
<feature type="transmembrane region" description="Helical" evidence="1">
    <location>
        <begin position="38"/>
        <end position="61"/>
    </location>
</feature>
<name>A0A4U5MEZ1_STECR</name>
<protein>
    <submittedName>
        <fullName evidence="3">Uncharacterized protein</fullName>
    </submittedName>
</protein>
<comment type="caution">
    <text evidence="3">The sequence shown here is derived from an EMBL/GenBank/DDBJ whole genome shotgun (WGS) entry which is preliminary data.</text>
</comment>
<sequence length="118" mass="13031">MRGSWSVLFLLSMAGYCLASDIMNPVPFRGIADLDPQLVVCIVVIGLAVGSWITMIAASIVCQKFRGPLYRDPKLTYALDELAEEPTQRSQSPENEAQIHQKRLDAGDAVFLTFQTTL</sequence>
<evidence type="ECO:0000313" key="4">
    <source>
        <dbReference type="Proteomes" id="UP000298663"/>
    </source>
</evidence>
<dbReference type="Proteomes" id="UP000298663">
    <property type="component" value="Unassembled WGS sequence"/>
</dbReference>
<feature type="signal peptide" evidence="2">
    <location>
        <begin position="1"/>
        <end position="19"/>
    </location>
</feature>
<evidence type="ECO:0000313" key="3">
    <source>
        <dbReference type="EMBL" id="TKR67744.1"/>
    </source>
</evidence>
<evidence type="ECO:0000256" key="2">
    <source>
        <dbReference type="SAM" id="SignalP"/>
    </source>
</evidence>
<dbReference type="AlphaFoldDB" id="A0A4U5MEZ1"/>
<keyword evidence="1" id="KW-1133">Transmembrane helix</keyword>
<keyword evidence="2" id="KW-0732">Signal</keyword>
<gene>
    <name evidence="3" type="ORF">L596_023845</name>
</gene>
<reference evidence="3 4" key="1">
    <citation type="journal article" date="2015" name="Genome Biol.">
        <title>Comparative genomics of Steinernema reveals deeply conserved gene regulatory networks.</title>
        <authorList>
            <person name="Dillman A.R."/>
            <person name="Macchietto M."/>
            <person name="Porter C.F."/>
            <person name="Rogers A."/>
            <person name="Williams B."/>
            <person name="Antoshechkin I."/>
            <person name="Lee M.M."/>
            <person name="Goodwin Z."/>
            <person name="Lu X."/>
            <person name="Lewis E.E."/>
            <person name="Goodrich-Blair H."/>
            <person name="Stock S.P."/>
            <person name="Adams B.J."/>
            <person name="Sternberg P.W."/>
            <person name="Mortazavi A."/>
        </authorList>
    </citation>
    <scope>NUCLEOTIDE SEQUENCE [LARGE SCALE GENOMIC DNA]</scope>
    <source>
        <strain evidence="3 4">ALL</strain>
    </source>
</reference>
<keyword evidence="1" id="KW-0472">Membrane</keyword>
<evidence type="ECO:0000256" key="1">
    <source>
        <dbReference type="SAM" id="Phobius"/>
    </source>
</evidence>
<reference evidence="3 4" key="2">
    <citation type="journal article" date="2019" name="G3 (Bethesda)">
        <title>Hybrid Assembly of the Genome of the Entomopathogenic Nematode Steinernema carpocapsae Identifies the X-Chromosome.</title>
        <authorList>
            <person name="Serra L."/>
            <person name="Macchietto M."/>
            <person name="Macias-Munoz A."/>
            <person name="McGill C.J."/>
            <person name="Rodriguez I.M."/>
            <person name="Rodriguez B."/>
            <person name="Murad R."/>
            <person name="Mortazavi A."/>
        </authorList>
    </citation>
    <scope>NUCLEOTIDE SEQUENCE [LARGE SCALE GENOMIC DNA]</scope>
    <source>
        <strain evidence="3 4">ALL</strain>
    </source>
</reference>
<organism evidence="3 4">
    <name type="scientific">Steinernema carpocapsae</name>
    <name type="common">Entomopathogenic nematode</name>
    <dbReference type="NCBI Taxonomy" id="34508"/>
    <lineage>
        <taxon>Eukaryota</taxon>
        <taxon>Metazoa</taxon>
        <taxon>Ecdysozoa</taxon>
        <taxon>Nematoda</taxon>
        <taxon>Chromadorea</taxon>
        <taxon>Rhabditida</taxon>
        <taxon>Tylenchina</taxon>
        <taxon>Panagrolaimomorpha</taxon>
        <taxon>Strongyloidoidea</taxon>
        <taxon>Steinernematidae</taxon>
        <taxon>Steinernema</taxon>
    </lineage>
</organism>
<feature type="chain" id="PRO_5020792286" evidence="2">
    <location>
        <begin position="20"/>
        <end position="118"/>
    </location>
</feature>
<keyword evidence="1" id="KW-0812">Transmembrane</keyword>